<dbReference type="GO" id="GO:1990281">
    <property type="term" value="C:efflux pump complex"/>
    <property type="evidence" value="ECO:0007669"/>
    <property type="project" value="TreeGrafter"/>
</dbReference>
<protein>
    <submittedName>
        <fullName evidence="10">TolC family protein</fullName>
    </submittedName>
</protein>
<keyword evidence="3" id="KW-0813">Transport</keyword>
<dbReference type="PANTHER" id="PTHR30026:SF20">
    <property type="entry name" value="OUTER MEMBRANE PROTEIN TOLC"/>
    <property type="match status" value="1"/>
</dbReference>
<comment type="similarity">
    <text evidence="2">Belongs to the outer membrane factor (OMF) (TC 1.B.17) family.</text>
</comment>
<dbReference type="GO" id="GO:0009279">
    <property type="term" value="C:cell outer membrane"/>
    <property type="evidence" value="ECO:0007669"/>
    <property type="project" value="UniProtKB-SubCell"/>
</dbReference>
<evidence type="ECO:0000256" key="4">
    <source>
        <dbReference type="ARBA" id="ARBA00022452"/>
    </source>
</evidence>
<evidence type="ECO:0000256" key="5">
    <source>
        <dbReference type="ARBA" id="ARBA00022692"/>
    </source>
</evidence>
<accession>A0A921DRQ2</accession>
<dbReference type="GO" id="GO:0015562">
    <property type="term" value="F:efflux transmembrane transporter activity"/>
    <property type="evidence" value="ECO:0007669"/>
    <property type="project" value="InterPro"/>
</dbReference>
<dbReference type="Gene3D" id="1.20.1600.10">
    <property type="entry name" value="Outer membrane efflux proteins (OEP)"/>
    <property type="match status" value="1"/>
</dbReference>
<sequence>MFWRSVCCAAFVSILFLSPSVKAGESYSMEGAVVRALEHNPDVENARFTVKAAESARKAARSSFGPELGVSYSYSRYSKDRPSRYEPNVTTMTVTASQPLFTGFNLLNTYQKAALEEERQALQLEAQRLAVTANVQEAFITYLKALESIRSTERSLERAKMQLNMAKTAWNIGLRPRLDVLQAETDLAQTEALLIKYENERDVWFTRLNTLLNLPPDAEVSYKGGLDVAPFRRSLEACLQQAMEHRPDLLMAKKSVEIALKDLGITKSQFWPQVSAVLGWSTTGSHLDAAGSRYTQKDYSYGEIGLSVDWTLFSSGRRAYLTQQAERQVSALEAAVRSSVNNCAYTVRSSLLSTQDAYRSVKVSQRAVASARESYADAKMRYELQSGSYLDLLTAQSALSDAELAEISSRADCLIALARLYETMGELRPDLTEEARKAGEKKHS</sequence>
<dbReference type="AlphaFoldDB" id="A0A921DRQ2"/>
<dbReference type="RefSeq" id="WP_304122171.1">
    <property type="nucleotide sequence ID" value="NZ_DYZA01000123.1"/>
</dbReference>
<evidence type="ECO:0000256" key="7">
    <source>
        <dbReference type="ARBA" id="ARBA00023237"/>
    </source>
</evidence>
<keyword evidence="4" id="KW-1134">Transmembrane beta strand</keyword>
<evidence type="ECO:0000256" key="1">
    <source>
        <dbReference type="ARBA" id="ARBA00004442"/>
    </source>
</evidence>
<feature type="coiled-coil region" evidence="8">
    <location>
        <begin position="107"/>
        <end position="200"/>
    </location>
</feature>
<dbReference type="Pfam" id="PF02321">
    <property type="entry name" value="OEP"/>
    <property type="match status" value="2"/>
</dbReference>
<evidence type="ECO:0000256" key="2">
    <source>
        <dbReference type="ARBA" id="ARBA00007613"/>
    </source>
</evidence>
<feature type="signal peptide" evidence="9">
    <location>
        <begin position="1"/>
        <end position="23"/>
    </location>
</feature>
<keyword evidence="7" id="KW-0998">Cell outer membrane</keyword>
<evidence type="ECO:0000256" key="3">
    <source>
        <dbReference type="ARBA" id="ARBA00022448"/>
    </source>
</evidence>
<reference evidence="10" key="2">
    <citation type="submission" date="2021-09" db="EMBL/GenBank/DDBJ databases">
        <authorList>
            <person name="Gilroy R."/>
        </authorList>
    </citation>
    <scope>NUCLEOTIDE SEQUENCE</scope>
    <source>
        <strain evidence="10">ChiGjej2B2-19336</strain>
    </source>
</reference>
<evidence type="ECO:0000256" key="8">
    <source>
        <dbReference type="SAM" id="Coils"/>
    </source>
</evidence>
<dbReference type="InterPro" id="IPR051906">
    <property type="entry name" value="TolC-like"/>
</dbReference>
<keyword evidence="9" id="KW-0732">Signal</keyword>
<comment type="caution">
    <text evidence="10">The sequence shown here is derived from an EMBL/GenBank/DDBJ whole genome shotgun (WGS) entry which is preliminary data.</text>
</comment>
<feature type="chain" id="PRO_5037047102" evidence="9">
    <location>
        <begin position="24"/>
        <end position="444"/>
    </location>
</feature>
<evidence type="ECO:0000256" key="6">
    <source>
        <dbReference type="ARBA" id="ARBA00023136"/>
    </source>
</evidence>
<dbReference type="Proteomes" id="UP000698963">
    <property type="component" value="Unassembled WGS sequence"/>
</dbReference>
<keyword evidence="5" id="KW-0812">Transmembrane</keyword>
<keyword evidence="8" id="KW-0175">Coiled coil</keyword>
<dbReference type="InterPro" id="IPR003423">
    <property type="entry name" value="OMP_efflux"/>
</dbReference>
<dbReference type="GO" id="GO:0015288">
    <property type="term" value="F:porin activity"/>
    <property type="evidence" value="ECO:0007669"/>
    <property type="project" value="TreeGrafter"/>
</dbReference>
<dbReference type="SUPFAM" id="SSF56954">
    <property type="entry name" value="Outer membrane efflux proteins (OEP)"/>
    <property type="match status" value="1"/>
</dbReference>
<name>A0A921DRQ2_9BACT</name>
<dbReference type="PANTHER" id="PTHR30026">
    <property type="entry name" value="OUTER MEMBRANE PROTEIN TOLC"/>
    <property type="match status" value="1"/>
</dbReference>
<gene>
    <name evidence="10" type="ORF">K8W16_06275</name>
</gene>
<evidence type="ECO:0000313" key="10">
    <source>
        <dbReference type="EMBL" id="HJD97233.1"/>
    </source>
</evidence>
<keyword evidence="6" id="KW-0472">Membrane</keyword>
<proteinExistence type="inferred from homology"/>
<comment type="subcellular location">
    <subcellularLocation>
        <location evidence="1">Cell outer membrane</location>
    </subcellularLocation>
</comment>
<evidence type="ECO:0000313" key="11">
    <source>
        <dbReference type="Proteomes" id="UP000698963"/>
    </source>
</evidence>
<reference evidence="10" key="1">
    <citation type="journal article" date="2021" name="PeerJ">
        <title>Extensive microbial diversity within the chicken gut microbiome revealed by metagenomics and culture.</title>
        <authorList>
            <person name="Gilroy R."/>
            <person name="Ravi A."/>
            <person name="Getino M."/>
            <person name="Pursley I."/>
            <person name="Horton D.L."/>
            <person name="Alikhan N.F."/>
            <person name="Baker D."/>
            <person name="Gharbi K."/>
            <person name="Hall N."/>
            <person name="Watson M."/>
            <person name="Adriaenssens E.M."/>
            <person name="Foster-Nyarko E."/>
            <person name="Jarju S."/>
            <person name="Secka A."/>
            <person name="Antonio M."/>
            <person name="Oren A."/>
            <person name="Chaudhuri R.R."/>
            <person name="La Ragione R."/>
            <person name="Hildebrand F."/>
            <person name="Pallen M.J."/>
        </authorList>
    </citation>
    <scope>NUCLEOTIDE SEQUENCE</scope>
    <source>
        <strain evidence="10">ChiGjej2B2-19336</strain>
    </source>
</reference>
<organism evidence="10 11">
    <name type="scientific">Mailhella massiliensis</name>
    <dbReference type="NCBI Taxonomy" id="1903261"/>
    <lineage>
        <taxon>Bacteria</taxon>
        <taxon>Pseudomonadati</taxon>
        <taxon>Thermodesulfobacteriota</taxon>
        <taxon>Desulfovibrionia</taxon>
        <taxon>Desulfovibrionales</taxon>
        <taxon>Desulfovibrionaceae</taxon>
        <taxon>Mailhella</taxon>
    </lineage>
</organism>
<evidence type="ECO:0000256" key="9">
    <source>
        <dbReference type="SAM" id="SignalP"/>
    </source>
</evidence>
<dbReference type="EMBL" id="DYZA01000123">
    <property type="protein sequence ID" value="HJD97233.1"/>
    <property type="molecule type" value="Genomic_DNA"/>
</dbReference>